<gene>
    <name evidence="4" type="ORF">ODALV1_LOCUS8482</name>
</gene>
<evidence type="ECO:0000313" key="5">
    <source>
        <dbReference type="Proteomes" id="UP001642540"/>
    </source>
</evidence>
<feature type="compositionally biased region" description="Basic and acidic residues" evidence="1">
    <location>
        <begin position="338"/>
        <end position="351"/>
    </location>
</feature>
<comment type="caution">
    <text evidence="4">The sequence shown here is derived from an EMBL/GenBank/DDBJ whole genome shotgun (WGS) entry which is preliminary data.</text>
</comment>
<proteinExistence type="predicted"/>
<dbReference type="SMART" id="SM01198">
    <property type="entry name" value="FBA"/>
    <property type="match status" value="1"/>
</dbReference>
<dbReference type="EMBL" id="CAXLJM020000026">
    <property type="protein sequence ID" value="CAL8093361.1"/>
    <property type="molecule type" value="Genomic_DNA"/>
</dbReference>
<reference evidence="4 5" key="1">
    <citation type="submission" date="2024-08" db="EMBL/GenBank/DDBJ databases">
        <authorList>
            <person name="Cucini C."/>
            <person name="Frati F."/>
        </authorList>
    </citation>
    <scope>NUCLEOTIDE SEQUENCE [LARGE SCALE GENOMIC DNA]</scope>
</reference>
<dbReference type="SUPFAM" id="SSF49785">
    <property type="entry name" value="Galactose-binding domain-like"/>
    <property type="match status" value="1"/>
</dbReference>
<evidence type="ECO:0000259" key="2">
    <source>
        <dbReference type="PROSITE" id="PS50181"/>
    </source>
</evidence>
<dbReference type="PROSITE" id="PS51114">
    <property type="entry name" value="FBA"/>
    <property type="match status" value="1"/>
</dbReference>
<dbReference type="Pfam" id="PF12937">
    <property type="entry name" value="F-box-like"/>
    <property type="match status" value="1"/>
</dbReference>
<keyword evidence="5" id="KW-1185">Reference proteome</keyword>
<dbReference type="InterPro" id="IPR036047">
    <property type="entry name" value="F-box-like_dom_sf"/>
</dbReference>
<dbReference type="InterPro" id="IPR001810">
    <property type="entry name" value="F-box_dom"/>
</dbReference>
<feature type="compositionally biased region" description="Acidic residues" evidence="1">
    <location>
        <begin position="325"/>
        <end position="337"/>
    </location>
</feature>
<sequence>MFTITSREPFHIMGNVVDLARPAFGGPPRIPHDNSWTGITWDDFIRTRVAQNDIPIDNGYTLCGYEIPEPVLETILCRVLDGDILNCNFVCRAWKDLITRKSFWKKCFEYKGISWNKIPTQIREKPEGWMVLYSHFRYETFSKNFIKNPSGHLGFDGWSIYTNGGDQWRVEDVPCGCNELPESSFFGPNDMSCFVSSFQWCSKYYIVDLWNEGLNPAIMRISLPLQIKCSQMYATRFDCGGIFKWELRLLDSQEKIIREHKAYIERPPRTEWETAEYSFKFKISHADFMKQIRYLVFIHEGRDSQFWKGHYGMKFARSCVTVESLDSDPEESELETDETGHEDSSSDYGHE</sequence>
<dbReference type="Gene3D" id="1.20.1280.50">
    <property type="match status" value="1"/>
</dbReference>
<evidence type="ECO:0000256" key="1">
    <source>
        <dbReference type="SAM" id="MobiDB-lite"/>
    </source>
</evidence>
<dbReference type="PANTHER" id="PTHR12125:SF5">
    <property type="entry name" value="F-BOX DOMAIN-CONTAINING PROTEIN"/>
    <property type="match status" value="1"/>
</dbReference>
<dbReference type="InterPro" id="IPR008979">
    <property type="entry name" value="Galactose-bd-like_sf"/>
</dbReference>
<organism evidence="4 5">
    <name type="scientific">Orchesella dallaii</name>
    <dbReference type="NCBI Taxonomy" id="48710"/>
    <lineage>
        <taxon>Eukaryota</taxon>
        <taxon>Metazoa</taxon>
        <taxon>Ecdysozoa</taxon>
        <taxon>Arthropoda</taxon>
        <taxon>Hexapoda</taxon>
        <taxon>Collembola</taxon>
        <taxon>Entomobryomorpha</taxon>
        <taxon>Entomobryoidea</taxon>
        <taxon>Orchesellidae</taxon>
        <taxon>Orchesellinae</taxon>
        <taxon>Orchesella</taxon>
    </lineage>
</organism>
<feature type="domain" description="F-box" evidence="2">
    <location>
        <begin position="61"/>
        <end position="107"/>
    </location>
</feature>
<feature type="domain" description="FBA" evidence="3">
    <location>
        <begin position="135"/>
        <end position="324"/>
    </location>
</feature>
<evidence type="ECO:0000313" key="4">
    <source>
        <dbReference type="EMBL" id="CAL8093361.1"/>
    </source>
</evidence>
<dbReference type="PANTHER" id="PTHR12125">
    <property type="entry name" value="F-BOX ONLY PROTEIN 6-LIKE PROTEIN"/>
    <property type="match status" value="1"/>
</dbReference>
<dbReference type="InterPro" id="IPR007397">
    <property type="entry name" value="F-box-assoc_dom"/>
</dbReference>
<name>A0ABP1Q9P0_9HEXA</name>
<protein>
    <recommendedName>
        <fullName evidence="6">F-box only protein 6</fullName>
    </recommendedName>
</protein>
<dbReference type="Pfam" id="PF04300">
    <property type="entry name" value="FBA"/>
    <property type="match status" value="1"/>
</dbReference>
<dbReference type="SMART" id="SM00256">
    <property type="entry name" value="FBOX"/>
    <property type="match status" value="1"/>
</dbReference>
<dbReference type="InterPro" id="IPR039752">
    <property type="entry name" value="F-box_only"/>
</dbReference>
<accession>A0ABP1Q9P0</accession>
<dbReference type="Gene3D" id="2.60.120.260">
    <property type="entry name" value="Galactose-binding domain-like"/>
    <property type="match status" value="1"/>
</dbReference>
<dbReference type="SUPFAM" id="SSF81383">
    <property type="entry name" value="F-box domain"/>
    <property type="match status" value="1"/>
</dbReference>
<dbReference type="Proteomes" id="UP001642540">
    <property type="component" value="Unassembled WGS sequence"/>
</dbReference>
<evidence type="ECO:0000259" key="3">
    <source>
        <dbReference type="PROSITE" id="PS51114"/>
    </source>
</evidence>
<evidence type="ECO:0008006" key="6">
    <source>
        <dbReference type="Google" id="ProtNLM"/>
    </source>
</evidence>
<feature type="region of interest" description="Disordered" evidence="1">
    <location>
        <begin position="324"/>
        <end position="351"/>
    </location>
</feature>
<dbReference type="PROSITE" id="PS50181">
    <property type="entry name" value="FBOX"/>
    <property type="match status" value="1"/>
</dbReference>